<dbReference type="RefSeq" id="WP_135736256.1">
    <property type="nucleotide sequence ID" value="NZ_RQGO01000019.1"/>
</dbReference>
<name>A0A8B5NAB6_9LEPT</name>
<proteinExistence type="predicted"/>
<evidence type="ECO:0000313" key="1">
    <source>
        <dbReference type="EMBL" id="TGL93749.1"/>
    </source>
</evidence>
<dbReference type="AlphaFoldDB" id="A0A8B5NAB6"/>
<organism evidence="1 2">
    <name type="scientific">Leptospira congkakensis</name>
    <dbReference type="NCBI Taxonomy" id="2484932"/>
    <lineage>
        <taxon>Bacteria</taxon>
        <taxon>Pseudomonadati</taxon>
        <taxon>Spirochaetota</taxon>
        <taxon>Spirochaetia</taxon>
        <taxon>Leptospirales</taxon>
        <taxon>Leptospiraceae</taxon>
        <taxon>Leptospira</taxon>
    </lineage>
</organism>
<sequence>MFHVLKLIILGIFIIGTSVHSIETDCKTIKSFESNGYTFDTFPSKFQFGKIDYIADCEEIIFHRSGIFYYRFTGCLGTRAIRGTWKKSKKGINFTGTFKENDSEITTQCISDYHTSDSKVIKDCFNRLKNNLLIKYGKYPLKFLVSGNEILDKKNIIILNLNSTLDKPISGKSISGPLNIENEEAGCFLNSEEKY</sequence>
<dbReference type="Proteomes" id="UP000298263">
    <property type="component" value="Unassembled WGS sequence"/>
</dbReference>
<dbReference type="EMBL" id="RQGP01000010">
    <property type="protein sequence ID" value="TGL93749.1"/>
    <property type="molecule type" value="Genomic_DNA"/>
</dbReference>
<comment type="caution">
    <text evidence="1">The sequence shown here is derived from an EMBL/GenBank/DDBJ whole genome shotgun (WGS) entry which is preliminary data.</text>
</comment>
<accession>A0A8B5NAB6</accession>
<gene>
    <name evidence="1" type="ORF">EHQ69_04505</name>
</gene>
<evidence type="ECO:0000313" key="2">
    <source>
        <dbReference type="Proteomes" id="UP000298263"/>
    </source>
</evidence>
<protein>
    <submittedName>
        <fullName evidence="1">Uncharacterized protein</fullName>
    </submittedName>
</protein>
<reference evidence="1" key="1">
    <citation type="journal article" date="2019" name="PLoS Negl. Trop. Dis.">
        <title>Revisiting the worldwide diversity of Leptospira species in the environment.</title>
        <authorList>
            <person name="Vincent A.T."/>
            <person name="Schiettekatte O."/>
            <person name="Bourhy P."/>
            <person name="Veyrier F.J."/>
            <person name="Picardeau M."/>
        </authorList>
    </citation>
    <scope>NUCLEOTIDE SEQUENCE [LARGE SCALE GENOMIC DNA]</scope>
    <source>
        <strain evidence="1">201702422</strain>
    </source>
</reference>
<keyword evidence="2" id="KW-1185">Reference proteome</keyword>